<proteinExistence type="predicted"/>
<dbReference type="Proteomes" id="UP000232631">
    <property type="component" value="Chromosome"/>
</dbReference>
<accession>A0A2H4VTY3</accession>
<reference evidence="3 6" key="2">
    <citation type="submission" date="2020-04" db="EMBL/GenBank/DDBJ databases">
        <title>Draft genome of Methanobacterium subterraneum isolated from animal feces.</title>
        <authorList>
            <person name="Ouboter H.T."/>
            <person name="Berger S."/>
            <person name="Gungor E."/>
            <person name="Jetten M.S.M."/>
            <person name="Welte C.U."/>
        </authorList>
    </citation>
    <scope>NUCLEOTIDE SEQUENCE [LARGE SCALE GENOMIC DNA]</scope>
    <source>
        <strain evidence="3">HO_2020</strain>
    </source>
</reference>
<evidence type="ECO:0000313" key="4">
    <source>
        <dbReference type="Proteomes" id="UP000232631"/>
    </source>
</evidence>
<dbReference type="GeneID" id="35123797"/>
<dbReference type="OrthoDB" id="70832at2157"/>
<keyword evidence="4" id="KW-1185">Reference proteome</keyword>
<name>A0A2H4VF32_9EURY</name>
<gene>
    <name evidence="1" type="ORF">BK007_01925</name>
    <name evidence="2" type="ORF">BK009_11590</name>
    <name evidence="3" type="ORF">HG719_07700</name>
</gene>
<evidence type="ECO:0000313" key="1">
    <source>
        <dbReference type="EMBL" id="AUB56703.1"/>
    </source>
</evidence>
<dbReference type="EMBL" id="CP017768">
    <property type="protein sequence ID" value="AUB61547.1"/>
    <property type="molecule type" value="Genomic_DNA"/>
</dbReference>
<dbReference type="Pfam" id="PF09892">
    <property type="entry name" value="DUF2119"/>
    <property type="match status" value="1"/>
</dbReference>
<organism evidence="1 5">
    <name type="scientific">Methanobacterium subterraneum</name>
    <dbReference type="NCBI Taxonomy" id="59277"/>
    <lineage>
        <taxon>Archaea</taxon>
        <taxon>Methanobacteriati</taxon>
        <taxon>Methanobacteriota</taxon>
        <taxon>Methanomada group</taxon>
        <taxon>Methanobacteria</taxon>
        <taxon>Methanobacteriales</taxon>
        <taxon>Methanobacteriaceae</taxon>
        <taxon>Methanobacterium</taxon>
    </lineage>
</organism>
<accession>A0A2H4VF32</accession>
<evidence type="ECO:0000313" key="6">
    <source>
        <dbReference type="Proteomes" id="UP000591058"/>
    </source>
</evidence>
<evidence type="ECO:0000313" key="3">
    <source>
        <dbReference type="EMBL" id="NMO09713.1"/>
    </source>
</evidence>
<dbReference type="EMBL" id="CP017766">
    <property type="protein sequence ID" value="AUB56703.1"/>
    <property type="molecule type" value="Genomic_DNA"/>
</dbReference>
<dbReference type="AlphaFoldDB" id="A0A2H4VF32"/>
<reference evidence="4 5" key="1">
    <citation type="submission" date="2016-10" db="EMBL/GenBank/DDBJ databases">
        <title>Comparative genomics between deep and shallow subseafloor isolates.</title>
        <authorList>
            <person name="Ishii S."/>
            <person name="Miller J.R."/>
            <person name="Sutton G."/>
            <person name="Suzuki S."/>
            <person name="Methe B."/>
            <person name="Inagaki F."/>
            <person name="Imachi H."/>
        </authorList>
    </citation>
    <scope>NUCLEOTIDE SEQUENCE [LARGE SCALE GENOMIC DNA]</scope>
    <source>
        <strain evidence="2 4">A8p</strain>
        <strain evidence="1 5">MO-MB1</strain>
    </source>
</reference>
<dbReference type="RefSeq" id="WP_100906674.1">
    <property type="nucleotide sequence ID" value="NZ_CP017766.1"/>
</dbReference>
<dbReference type="Proteomes" id="UP000591058">
    <property type="component" value="Unassembled WGS sequence"/>
</dbReference>
<evidence type="ECO:0000313" key="2">
    <source>
        <dbReference type="EMBL" id="AUB61547.1"/>
    </source>
</evidence>
<dbReference type="KEGG" id="msub:BK009_11590"/>
<dbReference type="EMBL" id="JABBYL010000027">
    <property type="protein sequence ID" value="NMO09713.1"/>
    <property type="molecule type" value="Genomic_DNA"/>
</dbReference>
<sequence>MEVNFLKEIGVNNGTSRLFVGGVHGKEGLSTINAIHMAENITINGGTLLLCNLPPSPYLSTLDPLYYLSLAGSKLLALVMKNQPEIYLELHCYHPENYTKLTRQDRKEKFGVPGLMELKNGVLIGSVSPLIRSTFFDLNDFPFTLEMPCNPSEESLQTCLEVMEIIAGSGSREEIMERLSRVYPQQVETLDSYFKEFSRNFHSAFEKIKQRSLKTPLKDYQDLEKLINDVVSEGNYDLNPVQIKQLEGAFLIFKEYSSFNSCKFCNTKIRPEI</sequence>
<evidence type="ECO:0000313" key="5">
    <source>
        <dbReference type="Proteomes" id="UP000232806"/>
    </source>
</evidence>
<dbReference type="InterPro" id="IPR019218">
    <property type="entry name" value="DUF2119"/>
</dbReference>
<protein>
    <submittedName>
        <fullName evidence="3">DUF2119 family protein</fullName>
    </submittedName>
</protein>
<dbReference type="Proteomes" id="UP000232806">
    <property type="component" value="Chromosome"/>
</dbReference>